<dbReference type="OrthoDB" id="6696432at2"/>
<keyword evidence="2" id="KW-1185">Reference proteome</keyword>
<protein>
    <submittedName>
        <fullName evidence="1">Uncharacterized protein</fullName>
    </submittedName>
</protein>
<dbReference type="Proteomes" id="UP000006552">
    <property type="component" value="Chromosome"/>
</dbReference>
<dbReference type="STRING" id="76114.ebA7239"/>
<name>Q5NXI4_AROAE</name>
<evidence type="ECO:0000313" key="2">
    <source>
        <dbReference type="Proteomes" id="UP000006552"/>
    </source>
</evidence>
<dbReference type="HOGENOM" id="CLU_058831_0_0_4"/>
<accession>Q5NXI4</accession>
<dbReference type="eggNOG" id="ENOG5031TJ3">
    <property type="taxonomic scope" value="Bacteria"/>
</dbReference>
<gene>
    <name evidence="1" type="ORF">ebA7239</name>
</gene>
<proteinExistence type="predicted"/>
<evidence type="ECO:0000313" key="1">
    <source>
        <dbReference type="EMBL" id="CAI10230.1"/>
    </source>
</evidence>
<dbReference type="AlphaFoldDB" id="Q5NXI4"/>
<dbReference type="EMBL" id="CR555306">
    <property type="protein sequence ID" value="CAI10230.1"/>
    <property type="molecule type" value="Genomic_DNA"/>
</dbReference>
<organism evidence="1 2">
    <name type="scientific">Aromatoleum aromaticum (strain DSM 19018 / LMG 30748 / EbN1)</name>
    <name type="common">Azoarcus sp. (strain EbN1)</name>
    <dbReference type="NCBI Taxonomy" id="76114"/>
    <lineage>
        <taxon>Bacteria</taxon>
        <taxon>Pseudomonadati</taxon>
        <taxon>Pseudomonadota</taxon>
        <taxon>Betaproteobacteria</taxon>
        <taxon>Rhodocyclales</taxon>
        <taxon>Rhodocyclaceae</taxon>
        <taxon>Aromatoleum</taxon>
    </lineage>
</organism>
<dbReference type="RefSeq" id="WP_011239873.1">
    <property type="nucleotide sequence ID" value="NC_006513.1"/>
</dbReference>
<reference evidence="1 2" key="1">
    <citation type="journal article" date="2005" name="Arch. Microbiol.">
        <title>The genome sequence of an anaerobic aromatic-degrading denitrifying bacterium, strain EbN1.</title>
        <authorList>
            <person name="Rabus R."/>
            <person name="Kube M."/>
            <person name="Heider J."/>
            <person name="Beck A."/>
            <person name="Heitmann K."/>
            <person name="Widdel F."/>
            <person name="Reinhardt R."/>
        </authorList>
    </citation>
    <scope>NUCLEOTIDE SEQUENCE [LARGE SCALE GENOMIC DNA]</scope>
    <source>
        <strain evidence="1 2">EbN1</strain>
    </source>
</reference>
<dbReference type="KEGG" id="eba:ebA7239"/>
<sequence length="376" mass="39266">MAKADTSVKWFHSGMANGPVLRGEAGALIELLDACLINGFDSRAVDSIAVAGGVATVSLSAGNPFEQHVVIQLAGATPAALNAEWRIATSGASSFTFLCPGIADGTATGTITCKRAPAGWAKPFSATNKGVYQSIDTNTTQLYLRLDDAHAQYTRVRGYENMTDADTGDGLFPTLAQCAATAYSWPKSNAAGIASRSWALVADGSMIHFLPVWTASYPHADVFRFGDAVPLFAADAYHCAISAAAAASPAWPSHANATVMNMQYQTGCYFARGADQAAGAAVTRNIAMNVNSAGGYSSAPPVAGELTFAPQIAFHANAIRASIPGLLVGLERKTDYITRTVSEGVDGRWYLKVAVGENVSTPDGSFVALDVTGPWR</sequence>